<dbReference type="Proteomes" id="UP001165960">
    <property type="component" value="Unassembled WGS sequence"/>
</dbReference>
<dbReference type="EMBL" id="QTSX02003585">
    <property type="protein sequence ID" value="KAJ9070227.1"/>
    <property type="molecule type" value="Genomic_DNA"/>
</dbReference>
<organism evidence="1 2">
    <name type="scientific">Entomophthora muscae</name>
    <dbReference type="NCBI Taxonomy" id="34485"/>
    <lineage>
        <taxon>Eukaryota</taxon>
        <taxon>Fungi</taxon>
        <taxon>Fungi incertae sedis</taxon>
        <taxon>Zoopagomycota</taxon>
        <taxon>Entomophthoromycotina</taxon>
        <taxon>Entomophthoromycetes</taxon>
        <taxon>Entomophthorales</taxon>
        <taxon>Entomophthoraceae</taxon>
        <taxon>Entomophthora</taxon>
    </lineage>
</organism>
<proteinExistence type="predicted"/>
<accession>A0ACC2T6R2</accession>
<sequence>MGYSRRLWASKTSLHITGAASCFVSIWFDQHPDHSKDWDMFKAAFLKKIAIKYSDIVIMTELRTFKMTGTIEEHISAYKDLCVWAPDIINFDEAGPQLDFYKGLHPQATAPMSTLKMLTL</sequence>
<protein>
    <submittedName>
        <fullName evidence="1">Uncharacterized protein</fullName>
    </submittedName>
</protein>
<evidence type="ECO:0000313" key="1">
    <source>
        <dbReference type="EMBL" id="KAJ9070227.1"/>
    </source>
</evidence>
<comment type="caution">
    <text evidence="1">The sequence shown here is derived from an EMBL/GenBank/DDBJ whole genome shotgun (WGS) entry which is preliminary data.</text>
</comment>
<reference evidence="1" key="1">
    <citation type="submission" date="2022-04" db="EMBL/GenBank/DDBJ databases">
        <title>Genome of the entomopathogenic fungus Entomophthora muscae.</title>
        <authorList>
            <person name="Elya C."/>
            <person name="Lovett B.R."/>
            <person name="Lee E."/>
            <person name="Macias A.M."/>
            <person name="Hajek A.E."/>
            <person name="De Bivort B.L."/>
            <person name="Kasson M.T."/>
            <person name="De Fine Licht H.H."/>
            <person name="Stajich J.E."/>
        </authorList>
    </citation>
    <scope>NUCLEOTIDE SEQUENCE</scope>
    <source>
        <strain evidence="1">Berkeley</strain>
    </source>
</reference>
<name>A0ACC2T6R2_9FUNG</name>
<evidence type="ECO:0000313" key="2">
    <source>
        <dbReference type="Proteomes" id="UP001165960"/>
    </source>
</evidence>
<gene>
    <name evidence="1" type="ORF">DSO57_1010500</name>
</gene>
<keyword evidence="2" id="KW-1185">Reference proteome</keyword>